<evidence type="ECO:0000313" key="3">
    <source>
        <dbReference type="Proteomes" id="UP000054053"/>
    </source>
</evidence>
<feature type="compositionally biased region" description="Polar residues" evidence="1">
    <location>
        <begin position="1"/>
        <end position="30"/>
    </location>
</feature>
<dbReference type="EMBL" id="BBTG02000003">
    <property type="protein sequence ID" value="GAO19339.1"/>
    <property type="molecule type" value="Genomic_DNA"/>
</dbReference>
<accession>A0A1B5L6V1</accession>
<feature type="compositionally biased region" description="Basic and acidic residues" evidence="1">
    <location>
        <begin position="38"/>
        <end position="49"/>
    </location>
</feature>
<proteinExistence type="predicted"/>
<feature type="region of interest" description="Disordered" evidence="1">
    <location>
        <begin position="1"/>
        <end position="74"/>
    </location>
</feature>
<dbReference type="Proteomes" id="UP000054053">
    <property type="component" value="Unassembled WGS sequence"/>
</dbReference>
<evidence type="ECO:0000313" key="2">
    <source>
        <dbReference type="EMBL" id="GAO19339.1"/>
    </source>
</evidence>
<gene>
    <name evidence="2" type="ORF">UVI_02008690</name>
</gene>
<protein>
    <submittedName>
        <fullName evidence="2">Uncharacterized protein</fullName>
    </submittedName>
</protein>
<reference evidence="3" key="1">
    <citation type="journal article" date="2016" name="Genome Announc.">
        <title>Genome sequence of Ustilaginoidea virens IPU010, a rice pathogenic fungus causing false smut.</title>
        <authorList>
            <person name="Kumagai T."/>
            <person name="Ishii T."/>
            <person name="Terai G."/>
            <person name="Umemura M."/>
            <person name="Machida M."/>
            <person name="Asai K."/>
        </authorList>
    </citation>
    <scope>NUCLEOTIDE SEQUENCE [LARGE SCALE GENOMIC DNA]</scope>
    <source>
        <strain evidence="3">IPU010</strain>
    </source>
</reference>
<comment type="caution">
    <text evidence="2">The sequence shown here is derived from an EMBL/GenBank/DDBJ whole genome shotgun (WGS) entry which is preliminary data.</text>
</comment>
<organism evidence="2 3">
    <name type="scientific">Ustilaginoidea virens</name>
    <name type="common">Rice false smut fungus</name>
    <name type="synonym">Villosiclava virens</name>
    <dbReference type="NCBI Taxonomy" id="1159556"/>
    <lineage>
        <taxon>Eukaryota</taxon>
        <taxon>Fungi</taxon>
        <taxon>Dikarya</taxon>
        <taxon>Ascomycota</taxon>
        <taxon>Pezizomycotina</taxon>
        <taxon>Sordariomycetes</taxon>
        <taxon>Hypocreomycetidae</taxon>
        <taxon>Hypocreales</taxon>
        <taxon>Clavicipitaceae</taxon>
        <taxon>Ustilaginoidea</taxon>
    </lineage>
</organism>
<evidence type="ECO:0000256" key="1">
    <source>
        <dbReference type="SAM" id="MobiDB-lite"/>
    </source>
</evidence>
<name>A0A1B5L6V1_USTVR</name>
<dbReference type="AlphaFoldDB" id="A0A1B5L6V1"/>
<sequence>MPSAPSQTNETNDTRPANPGANETYQQRQVPLSAEGGVYKHDSVNEPRRGTAGRDGVSIIKESSLATGAPGPKA</sequence>